<keyword evidence="2" id="KW-0732">Signal</keyword>
<feature type="transmembrane region" description="Helical" evidence="1">
    <location>
        <begin position="607"/>
        <end position="626"/>
    </location>
</feature>
<keyword evidence="1" id="KW-0472">Membrane</keyword>
<keyword evidence="1" id="KW-1133">Transmembrane helix</keyword>
<dbReference type="Proteomes" id="UP001458880">
    <property type="component" value="Unassembled WGS sequence"/>
</dbReference>
<keyword evidence="4" id="KW-1185">Reference proteome</keyword>
<dbReference type="AlphaFoldDB" id="A0AAW1JWD4"/>
<dbReference type="EMBL" id="JASPKY010000325">
    <property type="protein sequence ID" value="KAK9708581.1"/>
    <property type="molecule type" value="Genomic_DNA"/>
</dbReference>
<feature type="transmembrane region" description="Helical" evidence="1">
    <location>
        <begin position="647"/>
        <end position="666"/>
    </location>
</feature>
<organism evidence="3 4">
    <name type="scientific">Popillia japonica</name>
    <name type="common">Japanese beetle</name>
    <dbReference type="NCBI Taxonomy" id="7064"/>
    <lineage>
        <taxon>Eukaryota</taxon>
        <taxon>Metazoa</taxon>
        <taxon>Ecdysozoa</taxon>
        <taxon>Arthropoda</taxon>
        <taxon>Hexapoda</taxon>
        <taxon>Insecta</taxon>
        <taxon>Pterygota</taxon>
        <taxon>Neoptera</taxon>
        <taxon>Endopterygota</taxon>
        <taxon>Coleoptera</taxon>
        <taxon>Polyphaga</taxon>
        <taxon>Scarabaeiformia</taxon>
        <taxon>Scarabaeidae</taxon>
        <taxon>Rutelinae</taxon>
        <taxon>Popillia</taxon>
    </lineage>
</organism>
<name>A0AAW1JWD4_POPJA</name>
<sequence length="711" mass="82343">MIRFKKLLLFFVALLTMDITSLEQNWTWINSQIAGDPGLQYLRQFALRHQTKANITQANETFYLDGDGNFKPVYPILTEQNIPSSAITITVEVECSNYLFSICWNMNWKNFYLLLYVNGVYIYYRLRNHIDENHQLVDWVKLATKLDVPQFDLWSAFELLGKPMILCIWNPLRSDVVGLGVGKLLPLNISSLNLIPSDNTSNINTTNQSIIAYIRQDYLKSMNKDDLVTSGDDFLVLIAFNLIENQIGFRITKYCTYNDKPPLRVYFASSGNWTTFGTFNIANSSVVYPTCFLERISFLGSNIITNSYYQSVETVPYCSPQTFDFGNYRINFELTPTYHTAFPELIYLDDKLNLLRAKCQSESFTFSRPSYNLVNVSSRITNQSMKIYKHLRRNFDISYVDLQFELNSNTTYIDIYLYLLTLQQSFVTYSFDYMLPILIKGINLLQLEALDEEHISHLVTLVSLYMYTSDSRIPPTPITSNIITFRINKTVPGVAFYKDNSTQSMISRIATDKTLSDNNIDVHVQLSDNCINTTFVSEIWLFTDNFYYMKTNLSKTKIVGMFYSYNHYDSTACIATKTPIDVYLRLVSDGSRGYWHKAKVPDNEVPIIFIITCNVIVYTIVMINLWNSDVSDSRKKYRIRATVALPFMLGLVWVVMASVMAPIPIISLVGWYLFYFIIPSQGFILFTFMILLDENTRRKWLELLRIKKKGD</sequence>
<evidence type="ECO:0000313" key="3">
    <source>
        <dbReference type="EMBL" id="KAK9708581.1"/>
    </source>
</evidence>
<protein>
    <recommendedName>
        <fullName evidence="5">Transmembrane protein</fullName>
    </recommendedName>
</protein>
<evidence type="ECO:0000256" key="1">
    <source>
        <dbReference type="SAM" id="Phobius"/>
    </source>
</evidence>
<gene>
    <name evidence="3" type="ORF">QE152_g27106</name>
</gene>
<accession>A0AAW1JWD4</accession>
<feature type="signal peptide" evidence="2">
    <location>
        <begin position="1"/>
        <end position="23"/>
    </location>
</feature>
<comment type="caution">
    <text evidence="3">The sequence shown here is derived from an EMBL/GenBank/DDBJ whole genome shotgun (WGS) entry which is preliminary data.</text>
</comment>
<keyword evidence="1" id="KW-0812">Transmembrane</keyword>
<reference evidence="3 4" key="1">
    <citation type="journal article" date="2024" name="BMC Genomics">
        <title>De novo assembly and annotation of Popillia japonica's genome with initial clues to its potential as an invasive pest.</title>
        <authorList>
            <person name="Cucini C."/>
            <person name="Boschi S."/>
            <person name="Funari R."/>
            <person name="Cardaioli E."/>
            <person name="Iannotti N."/>
            <person name="Marturano G."/>
            <person name="Paoli F."/>
            <person name="Bruttini M."/>
            <person name="Carapelli A."/>
            <person name="Frati F."/>
            <person name="Nardi F."/>
        </authorList>
    </citation>
    <scope>NUCLEOTIDE SEQUENCE [LARGE SCALE GENOMIC DNA]</scope>
    <source>
        <strain evidence="3">DMR45628</strain>
    </source>
</reference>
<evidence type="ECO:0008006" key="5">
    <source>
        <dbReference type="Google" id="ProtNLM"/>
    </source>
</evidence>
<evidence type="ECO:0000256" key="2">
    <source>
        <dbReference type="SAM" id="SignalP"/>
    </source>
</evidence>
<feature type="chain" id="PRO_5043542129" description="Transmembrane protein" evidence="2">
    <location>
        <begin position="24"/>
        <end position="711"/>
    </location>
</feature>
<feature type="transmembrane region" description="Helical" evidence="1">
    <location>
        <begin position="672"/>
        <end position="692"/>
    </location>
</feature>
<proteinExistence type="predicted"/>
<evidence type="ECO:0000313" key="4">
    <source>
        <dbReference type="Proteomes" id="UP001458880"/>
    </source>
</evidence>
<dbReference type="Gene3D" id="1.20.1070.10">
    <property type="entry name" value="Rhodopsin 7-helix transmembrane proteins"/>
    <property type="match status" value="1"/>
</dbReference>